<dbReference type="EMBL" id="CP091511">
    <property type="protein sequence ID" value="UOO89034.1"/>
    <property type="molecule type" value="Genomic_DNA"/>
</dbReference>
<keyword evidence="9" id="KW-1185">Reference proteome</keyword>
<dbReference type="RefSeq" id="WP_244796722.1">
    <property type="nucleotide sequence ID" value="NZ_CP091511.1"/>
</dbReference>
<dbReference type="SUPFAM" id="SSF52172">
    <property type="entry name" value="CheY-like"/>
    <property type="match status" value="1"/>
</dbReference>
<dbReference type="SMART" id="SM00448">
    <property type="entry name" value="REC"/>
    <property type="match status" value="1"/>
</dbReference>
<dbReference type="PROSITE" id="PS50110">
    <property type="entry name" value="RESPONSE_REGULATORY"/>
    <property type="match status" value="1"/>
</dbReference>
<evidence type="ECO:0000259" key="7">
    <source>
        <dbReference type="PROSITE" id="PS51755"/>
    </source>
</evidence>
<feature type="domain" description="OmpR/PhoB-type" evidence="7">
    <location>
        <begin position="125"/>
        <end position="219"/>
    </location>
</feature>
<organism evidence="8 9">
    <name type="scientific">Vitreoscilla massiliensis</name>
    <dbReference type="NCBI Taxonomy" id="1689272"/>
    <lineage>
        <taxon>Bacteria</taxon>
        <taxon>Pseudomonadati</taxon>
        <taxon>Pseudomonadota</taxon>
        <taxon>Betaproteobacteria</taxon>
        <taxon>Neisseriales</taxon>
        <taxon>Neisseriaceae</taxon>
        <taxon>Vitreoscilla</taxon>
    </lineage>
</organism>
<dbReference type="Proteomes" id="UP000832011">
    <property type="component" value="Chromosome"/>
</dbReference>
<dbReference type="CDD" id="cd00383">
    <property type="entry name" value="trans_reg_C"/>
    <property type="match status" value="1"/>
</dbReference>
<dbReference type="Gene3D" id="1.10.10.10">
    <property type="entry name" value="Winged helix-like DNA-binding domain superfamily/Winged helix DNA-binding domain"/>
    <property type="match status" value="1"/>
</dbReference>
<dbReference type="InterPro" id="IPR001789">
    <property type="entry name" value="Sig_transdc_resp-reg_receiver"/>
</dbReference>
<evidence type="ECO:0000256" key="2">
    <source>
        <dbReference type="ARBA" id="ARBA00023125"/>
    </source>
</evidence>
<dbReference type="SMART" id="SM00862">
    <property type="entry name" value="Trans_reg_C"/>
    <property type="match status" value="1"/>
</dbReference>
<evidence type="ECO:0000256" key="4">
    <source>
        <dbReference type="PROSITE-ProRule" id="PRU00169"/>
    </source>
</evidence>
<proteinExistence type="predicted"/>
<evidence type="ECO:0000256" key="3">
    <source>
        <dbReference type="ARBA" id="ARBA00023163"/>
    </source>
</evidence>
<dbReference type="InterPro" id="IPR011006">
    <property type="entry name" value="CheY-like_superfamily"/>
</dbReference>
<evidence type="ECO:0000313" key="8">
    <source>
        <dbReference type="EMBL" id="UOO89034.1"/>
    </source>
</evidence>
<dbReference type="InterPro" id="IPR036388">
    <property type="entry name" value="WH-like_DNA-bd_sf"/>
</dbReference>
<keyword evidence="4" id="KW-0597">Phosphoprotein</keyword>
<accession>A0ABY4DZR8</accession>
<dbReference type="PROSITE" id="PS51755">
    <property type="entry name" value="OMPR_PHOB"/>
    <property type="match status" value="1"/>
</dbReference>
<keyword evidence="1" id="KW-0805">Transcription regulation</keyword>
<feature type="domain" description="Response regulatory" evidence="6">
    <location>
        <begin position="3"/>
        <end position="117"/>
    </location>
</feature>
<gene>
    <name evidence="8" type="ORF">LVJ82_16550</name>
</gene>
<evidence type="ECO:0000259" key="6">
    <source>
        <dbReference type="PROSITE" id="PS50110"/>
    </source>
</evidence>
<dbReference type="PANTHER" id="PTHR48111">
    <property type="entry name" value="REGULATOR OF RPOS"/>
    <property type="match status" value="1"/>
</dbReference>
<dbReference type="PANTHER" id="PTHR48111:SF67">
    <property type="entry name" value="TRANSCRIPTIONAL REGULATORY PROTEIN TCTD"/>
    <property type="match status" value="1"/>
</dbReference>
<reference evidence="8 9" key="1">
    <citation type="journal article" date="2022" name="Res Sq">
        <title>Evolution of multicellular longitudinally dividing oral cavity symbionts (Neisseriaceae).</title>
        <authorList>
            <person name="Nyongesa S."/>
            <person name="Weber P."/>
            <person name="Bernet E."/>
            <person name="Pullido F."/>
            <person name="Nieckarz M."/>
            <person name="Delaby M."/>
            <person name="Nieves C."/>
            <person name="Viehboeck T."/>
            <person name="Krause N."/>
            <person name="Rivera-Millot A."/>
            <person name="Nakamura A."/>
            <person name="Vischer N."/>
            <person name="VanNieuwenhze M."/>
            <person name="Brun Y."/>
            <person name="Cava F."/>
            <person name="Bulgheresi S."/>
            <person name="Veyrier F."/>
        </authorList>
    </citation>
    <scope>NUCLEOTIDE SEQUENCE [LARGE SCALE GENOMIC DNA]</scope>
    <source>
        <strain evidence="8 9">SN4</strain>
    </source>
</reference>
<sequence length="221" mass="25247">MMKILLVEDDVSLGNTLQEWLRMDGYAVDWLQDGAAAAHALLTQAYDCVLLDRGLPKRSGDSVLRDIRRQHSDMPVLLITAMDALQDKVEGLDLGADDYLVKPFELAELSARLRVMNRRMAQSAHNQLHYGEVCLDLHRKTVTRHENDIALTAKEFQVLKALMLQPEQVLTRQQLEDKLYSWGSEVESNAIEVHIHHLRKKLGGDFIRTIRHLGYTLNAQR</sequence>
<evidence type="ECO:0000313" key="9">
    <source>
        <dbReference type="Proteomes" id="UP000832011"/>
    </source>
</evidence>
<name>A0ABY4DZR8_9NEIS</name>
<dbReference type="Pfam" id="PF00486">
    <property type="entry name" value="Trans_reg_C"/>
    <property type="match status" value="1"/>
</dbReference>
<protein>
    <submittedName>
        <fullName evidence="8">Response regulator transcription factor</fullName>
    </submittedName>
</protein>
<feature type="DNA-binding region" description="OmpR/PhoB-type" evidence="5">
    <location>
        <begin position="125"/>
        <end position="219"/>
    </location>
</feature>
<dbReference type="InterPro" id="IPR039420">
    <property type="entry name" value="WalR-like"/>
</dbReference>
<evidence type="ECO:0000256" key="1">
    <source>
        <dbReference type="ARBA" id="ARBA00023015"/>
    </source>
</evidence>
<keyword evidence="3" id="KW-0804">Transcription</keyword>
<dbReference type="Gene3D" id="3.40.50.2300">
    <property type="match status" value="1"/>
</dbReference>
<evidence type="ECO:0000256" key="5">
    <source>
        <dbReference type="PROSITE-ProRule" id="PRU01091"/>
    </source>
</evidence>
<dbReference type="Pfam" id="PF00072">
    <property type="entry name" value="Response_reg"/>
    <property type="match status" value="1"/>
</dbReference>
<feature type="modified residue" description="4-aspartylphosphate" evidence="4">
    <location>
        <position position="52"/>
    </location>
</feature>
<dbReference type="Gene3D" id="6.10.250.690">
    <property type="match status" value="1"/>
</dbReference>
<keyword evidence="2 5" id="KW-0238">DNA-binding</keyword>
<dbReference type="InterPro" id="IPR001867">
    <property type="entry name" value="OmpR/PhoB-type_DNA-bd"/>
</dbReference>
<dbReference type="CDD" id="cd17624">
    <property type="entry name" value="REC_OmpR_PmrA-like"/>
    <property type="match status" value="1"/>
</dbReference>